<dbReference type="PANTHER" id="PTHR34451">
    <property type="entry name" value="PHD FINGER FAMILY PROTEIN"/>
    <property type="match status" value="1"/>
</dbReference>
<dbReference type="GO" id="GO:0008270">
    <property type="term" value="F:zinc ion binding"/>
    <property type="evidence" value="ECO:0007669"/>
    <property type="project" value="UniProtKB-KW"/>
</dbReference>
<name>A0AAV1D3J0_OLDCO</name>
<organism evidence="5 6">
    <name type="scientific">Oldenlandia corymbosa var. corymbosa</name>
    <dbReference type="NCBI Taxonomy" id="529605"/>
    <lineage>
        <taxon>Eukaryota</taxon>
        <taxon>Viridiplantae</taxon>
        <taxon>Streptophyta</taxon>
        <taxon>Embryophyta</taxon>
        <taxon>Tracheophyta</taxon>
        <taxon>Spermatophyta</taxon>
        <taxon>Magnoliopsida</taxon>
        <taxon>eudicotyledons</taxon>
        <taxon>Gunneridae</taxon>
        <taxon>Pentapetalae</taxon>
        <taxon>asterids</taxon>
        <taxon>lamiids</taxon>
        <taxon>Gentianales</taxon>
        <taxon>Rubiaceae</taxon>
        <taxon>Rubioideae</taxon>
        <taxon>Spermacoceae</taxon>
        <taxon>Hedyotis-Oldenlandia complex</taxon>
        <taxon>Oldenlandia</taxon>
    </lineage>
</organism>
<protein>
    <submittedName>
        <fullName evidence="5">OLC1v1038693C1</fullName>
    </submittedName>
</protein>
<feature type="region of interest" description="Disordered" evidence="4">
    <location>
        <begin position="286"/>
        <end position="308"/>
    </location>
</feature>
<dbReference type="AlphaFoldDB" id="A0AAV1D3J0"/>
<dbReference type="InterPro" id="IPR011011">
    <property type="entry name" value="Znf_FYVE_PHD"/>
</dbReference>
<keyword evidence="1" id="KW-0479">Metal-binding</keyword>
<dbReference type="SUPFAM" id="SSF57903">
    <property type="entry name" value="FYVE/PHD zinc finger"/>
    <property type="match status" value="1"/>
</dbReference>
<evidence type="ECO:0000313" key="5">
    <source>
        <dbReference type="EMBL" id="CAI9101383.1"/>
    </source>
</evidence>
<accession>A0AAV1D3J0</accession>
<evidence type="ECO:0000256" key="1">
    <source>
        <dbReference type="ARBA" id="ARBA00022723"/>
    </source>
</evidence>
<keyword evidence="2" id="KW-0863">Zinc-finger</keyword>
<evidence type="ECO:0000256" key="4">
    <source>
        <dbReference type="SAM" id="MobiDB-lite"/>
    </source>
</evidence>
<dbReference type="PANTHER" id="PTHR34451:SF7">
    <property type="entry name" value="PHD FINGER FAMILY PROTEIN"/>
    <property type="match status" value="1"/>
</dbReference>
<sequence length="348" mass="36853">MIIKPDGTISSSSSSPPTSSIPGQTTCGECGVEDFRLLHHLRHRTAFRRLCTSCVLRFNPRLFCPSCFAVYASTPSSGVSCSKCKSSSHPECVGANYVGPYVCPLCVNPKSPVFFPKKVKDFVNENPEAAKEMIGRSGDYRVIDKRNAKILLAAAKISAESMSKAAMAARTEAERRAKDAAYTRKRARVALEHLAYLVAKEKIKKRPSSASGVRVGATVGVGNGSTVGNSGSNRSNGAVGSLNPAAVMRIGGGAKDEGEVGKAVRGDSSSEVLAALNAVELREKDKISGESSPANVGGVWPLNDADPMDIEETEEPNAVAKIIKEAVRNNTRFHTQPVKLSSNVSGGQ</sequence>
<evidence type="ECO:0000313" key="6">
    <source>
        <dbReference type="Proteomes" id="UP001161247"/>
    </source>
</evidence>
<proteinExistence type="predicted"/>
<feature type="region of interest" description="Disordered" evidence="4">
    <location>
        <begin position="1"/>
        <end position="24"/>
    </location>
</feature>
<dbReference type="Proteomes" id="UP001161247">
    <property type="component" value="Chromosome 4"/>
</dbReference>
<dbReference type="EMBL" id="OX459121">
    <property type="protein sequence ID" value="CAI9101383.1"/>
    <property type="molecule type" value="Genomic_DNA"/>
</dbReference>
<feature type="compositionally biased region" description="Low complexity" evidence="4">
    <location>
        <begin position="8"/>
        <end position="22"/>
    </location>
</feature>
<gene>
    <name evidence="5" type="ORF">OLC1_LOCUS10980</name>
</gene>
<reference evidence="5" key="1">
    <citation type="submission" date="2023-03" db="EMBL/GenBank/DDBJ databases">
        <authorList>
            <person name="Julca I."/>
        </authorList>
    </citation>
    <scope>NUCLEOTIDE SEQUENCE</scope>
</reference>
<keyword evidence="6" id="KW-1185">Reference proteome</keyword>
<evidence type="ECO:0000256" key="3">
    <source>
        <dbReference type="ARBA" id="ARBA00022833"/>
    </source>
</evidence>
<keyword evidence="3" id="KW-0862">Zinc</keyword>
<evidence type="ECO:0000256" key="2">
    <source>
        <dbReference type="ARBA" id="ARBA00022771"/>
    </source>
</evidence>